<proteinExistence type="predicted"/>
<dbReference type="Proteomes" id="UP001056120">
    <property type="component" value="Linkage Group LG10"/>
</dbReference>
<accession>A0ACB9I3U3</accession>
<reference evidence="1 2" key="2">
    <citation type="journal article" date="2022" name="Mol. Ecol. Resour.">
        <title>The genomes of chicory, endive, great burdock and yacon provide insights into Asteraceae paleo-polyploidization history and plant inulin production.</title>
        <authorList>
            <person name="Fan W."/>
            <person name="Wang S."/>
            <person name="Wang H."/>
            <person name="Wang A."/>
            <person name="Jiang F."/>
            <person name="Liu H."/>
            <person name="Zhao H."/>
            <person name="Xu D."/>
            <person name="Zhang Y."/>
        </authorList>
    </citation>
    <scope>NUCLEOTIDE SEQUENCE [LARGE SCALE GENOMIC DNA]</scope>
    <source>
        <strain evidence="2">cv. Yunnan</strain>
        <tissue evidence="1">Leaves</tissue>
    </source>
</reference>
<keyword evidence="2" id="KW-1185">Reference proteome</keyword>
<gene>
    <name evidence="1" type="ORF">L1987_30378</name>
</gene>
<sequence>MKSQVIHMKFSMSESGYRFYIGMDNFRTPGFGCRENRSFDCSLVSAFDQRFQIVYSTCSLTYAQNEDVVEKFLSLNPCVGMQSCWK</sequence>
<evidence type="ECO:0000313" key="2">
    <source>
        <dbReference type="Proteomes" id="UP001056120"/>
    </source>
</evidence>
<evidence type="ECO:0000313" key="1">
    <source>
        <dbReference type="EMBL" id="KAI3802248.1"/>
    </source>
</evidence>
<name>A0ACB9I3U3_9ASTR</name>
<reference evidence="2" key="1">
    <citation type="journal article" date="2022" name="Mol. Ecol. Resour.">
        <title>The genomes of chicory, endive, great burdock and yacon provide insights into Asteraceae palaeo-polyploidization history and plant inulin production.</title>
        <authorList>
            <person name="Fan W."/>
            <person name="Wang S."/>
            <person name="Wang H."/>
            <person name="Wang A."/>
            <person name="Jiang F."/>
            <person name="Liu H."/>
            <person name="Zhao H."/>
            <person name="Xu D."/>
            <person name="Zhang Y."/>
        </authorList>
    </citation>
    <scope>NUCLEOTIDE SEQUENCE [LARGE SCALE GENOMIC DNA]</scope>
    <source>
        <strain evidence="2">cv. Yunnan</strain>
    </source>
</reference>
<organism evidence="1 2">
    <name type="scientific">Smallanthus sonchifolius</name>
    <dbReference type="NCBI Taxonomy" id="185202"/>
    <lineage>
        <taxon>Eukaryota</taxon>
        <taxon>Viridiplantae</taxon>
        <taxon>Streptophyta</taxon>
        <taxon>Embryophyta</taxon>
        <taxon>Tracheophyta</taxon>
        <taxon>Spermatophyta</taxon>
        <taxon>Magnoliopsida</taxon>
        <taxon>eudicotyledons</taxon>
        <taxon>Gunneridae</taxon>
        <taxon>Pentapetalae</taxon>
        <taxon>asterids</taxon>
        <taxon>campanulids</taxon>
        <taxon>Asterales</taxon>
        <taxon>Asteraceae</taxon>
        <taxon>Asteroideae</taxon>
        <taxon>Heliantheae alliance</taxon>
        <taxon>Millerieae</taxon>
        <taxon>Smallanthus</taxon>
    </lineage>
</organism>
<dbReference type="EMBL" id="CM042027">
    <property type="protein sequence ID" value="KAI3802248.1"/>
    <property type="molecule type" value="Genomic_DNA"/>
</dbReference>
<protein>
    <submittedName>
        <fullName evidence="1">Uncharacterized protein</fullName>
    </submittedName>
</protein>
<comment type="caution">
    <text evidence="1">The sequence shown here is derived from an EMBL/GenBank/DDBJ whole genome shotgun (WGS) entry which is preliminary data.</text>
</comment>